<accession>A0AB35USH7</accession>
<feature type="signal peptide" evidence="1">
    <location>
        <begin position="1"/>
        <end position="23"/>
    </location>
</feature>
<dbReference type="RefSeq" id="WP_320883536.1">
    <property type="nucleotide sequence ID" value="NZ_BAABZA010000005.1"/>
</dbReference>
<dbReference type="InterPro" id="IPR007329">
    <property type="entry name" value="FMN-bd"/>
</dbReference>
<dbReference type="AlphaFoldDB" id="A0AB35USH7"/>
<reference evidence="3" key="1">
    <citation type="submission" date="2022-03" db="EMBL/GenBank/DDBJ databases">
        <title>First case of bacteraemia caused by Dielma fastidiosa in a patient hospitalised with diverticulitis.</title>
        <authorList>
            <person name="Forman-Ankjaer B."/>
            <person name="Hvid-Jensen F."/>
            <person name="Kobel C.M."/>
            <person name="Greve T."/>
        </authorList>
    </citation>
    <scope>NUCLEOTIDE SEQUENCE</scope>
    <source>
        <strain evidence="3">AUH_DF_2021</strain>
    </source>
</reference>
<protein>
    <submittedName>
        <fullName evidence="3">FMN-binding protein</fullName>
    </submittedName>
</protein>
<dbReference type="EMBL" id="JALDAW010000013">
    <property type="protein sequence ID" value="MDY5168144.1"/>
    <property type="molecule type" value="Genomic_DNA"/>
</dbReference>
<organism evidence="3 4">
    <name type="scientific">Dielma fastidiosa</name>
    <dbReference type="NCBI Taxonomy" id="1034346"/>
    <lineage>
        <taxon>Bacteria</taxon>
        <taxon>Bacillati</taxon>
        <taxon>Bacillota</taxon>
        <taxon>Erysipelotrichia</taxon>
        <taxon>Erysipelotrichales</taxon>
        <taxon>Erysipelotrichaceae</taxon>
        <taxon>Dielma</taxon>
    </lineage>
</organism>
<feature type="domain" description="FMN-binding" evidence="2">
    <location>
        <begin position="57"/>
        <end position="127"/>
    </location>
</feature>
<evidence type="ECO:0000256" key="1">
    <source>
        <dbReference type="SAM" id="SignalP"/>
    </source>
</evidence>
<dbReference type="GO" id="GO:0010181">
    <property type="term" value="F:FMN binding"/>
    <property type="evidence" value="ECO:0007669"/>
    <property type="project" value="InterPro"/>
</dbReference>
<proteinExistence type="predicted"/>
<evidence type="ECO:0000259" key="2">
    <source>
        <dbReference type="SMART" id="SM00900"/>
    </source>
</evidence>
<keyword evidence="1" id="KW-0732">Signal</keyword>
<dbReference type="GO" id="GO:0016020">
    <property type="term" value="C:membrane"/>
    <property type="evidence" value="ECO:0007669"/>
    <property type="project" value="InterPro"/>
</dbReference>
<name>A0AB35USH7_9FIRM</name>
<gene>
    <name evidence="3" type="ORF">MQE39_08440</name>
</gene>
<dbReference type="Gene3D" id="3.90.1010.20">
    <property type="match status" value="1"/>
</dbReference>
<sequence>MKKYKKRLLLACPLLLLISIGLAIGANALHQANRLSVKELDRASLKDGDTLGEYTILLVSVKVQVTIKNHQIVDIDLLQHLNGLGKPAEAIIPMIIEQQSLKIDTVSNATISSKCILKAVEAAVGEAYE</sequence>
<evidence type="ECO:0000313" key="3">
    <source>
        <dbReference type="EMBL" id="MDY5168144.1"/>
    </source>
</evidence>
<comment type="caution">
    <text evidence="3">The sequence shown here is derived from an EMBL/GenBank/DDBJ whole genome shotgun (WGS) entry which is preliminary data.</text>
</comment>
<dbReference type="Pfam" id="PF04205">
    <property type="entry name" value="FMN_bind"/>
    <property type="match status" value="1"/>
</dbReference>
<dbReference type="SMART" id="SM00900">
    <property type="entry name" value="FMN_bind"/>
    <property type="match status" value="1"/>
</dbReference>
<feature type="chain" id="PRO_5044294026" evidence="1">
    <location>
        <begin position="24"/>
        <end position="129"/>
    </location>
</feature>
<dbReference type="Proteomes" id="UP001276902">
    <property type="component" value="Unassembled WGS sequence"/>
</dbReference>
<evidence type="ECO:0000313" key="4">
    <source>
        <dbReference type="Proteomes" id="UP001276902"/>
    </source>
</evidence>